<dbReference type="PANTHER" id="PTHR30244">
    <property type="entry name" value="TRANSAMINASE"/>
    <property type="match status" value="1"/>
</dbReference>
<accession>I4EGE5</accession>
<dbReference type="GO" id="GO:0030170">
    <property type="term" value="F:pyridoxal phosphate binding"/>
    <property type="evidence" value="ECO:0007669"/>
    <property type="project" value="UniProtKB-ARBA"/>
</dbReference>
<dbReference type="FunFam" id="3.40.640.10:FF:000089">
    <property type="entry name" value="Aminotransferase, DegT/DnrJ/EryC1/StrS family"/>
    <property type="match status" value="1"/>
</dbReference>
<feature type="active site" description="Proton acceptor" evidence="3">
    <location>
        <position position="188"/>
    </location>
</feature>
<comment type="caution">
    <text evidence="6">The sequence shown here is derived from an EMBL/GenBank/DDBJ whole genome shotgun (WGS) entry which is preliminary data.</text>
</comment>
<feature type="modified residue" description="N6-(pyridoxal phosphate)lysine" evidence="4">
    <location>
        <position position="188"/>
    </location>
</feature>
<dbReference type="OrthoDB" id="9810913at2"/>
<evidence type="ECO:0000313" key="6">
    <source>
        <dbReference type="EMBL" id="CCF83757.1"/>
    </source>
</evidence>
<evidence type="ECO:0000256" key="1">
    <source>
        <dbReference type="ARBA" id="ARBA00022898"/>
    </source>
</evidence>
<dbReference type="EMBL" id="CAGS01000190">
    <property type="protein sequence ID" value="CCF83757.1"/>
    <property type="molecule type" value="Genomic_DNA"/>
</dbReference>
<evidence type="ECO:0000256" key="5">
    <source>
        <dbReference type="RuleBase" id="RU004508"/>
    </source>
</evidence>
<dbReference type="GO" id="GO:0008483">
    <property type="term" value="F:transaminase activity"/>
    <property type="evidence" value="ECO:0007669"/>
    <property type="project" value="UniProtKB-KW"/>
</dbReference>
<evidence type="ECO:0000256" key="3">
    <source>
        <dbReference type="PIRSR" id="PIRSR000390-1"/>
    </source>
</evidence>
<dbReference type="AlphaFoldDB" id="I4EGE5"/>
<dbReference type="SUPFAM" id="SSF53383">
    <property type="entry name" value="PLP-dependent transferases"/>
    <property type="match status" value="1"/>
</dbReference>
<name>I4EGE5_9BACT</name>
<evidence type="ECO:0000256" key="4">
    <source>
        <dbReference type="PIRSR" id="PIRSR000390-2"/>
    </source>
</evidence>
<gene>
    <name evidence="6" type="ORF">NITHO_270003</name>
</gene>
<organism evidence="6 7">
    <name type="scientific">Nitrolancea hollandica Lb</name>
    <dbReference type="NCBI Taxonomy" id="1129897"/>
    <lineage>
        <taxon>Bacteria</taxon>
        <taxon>Pseudomonadati</taxon>
        <taxon>Thermomicrobiota</taxon>
        <taxon>Thermomicrobia</taxon>
        <taxon>Sphaerobacterales</taxon>
        <taxon>Sphaerobacterineae</taxon>
        <taxon>Sphaerobacteraceae</taxon>
        <taxon>Nitrolancea</taxon>
    </lineage>
</organism>
<reference evidence="6 7" key="1">
    <citation type="journal article" date="2012" name="ISME J.">
        <title>Nitrification expanded: discovery, physiology and genomics of a nitrite-oxidizing bacterium from the phylum Chloroflexi.</title>
        <authorList>
            <person name="Sorokin D.Y."/>
            <person name="Lucker S."/>
            <person name="Vejmelkova D."/>
            <person name="Kostrikina N.A."/>
            <person name="Kleerebezem R."/>
            <person name="Rijpstra W.I."/>
            <person name="Damste J.S."/>
            <person name="Le Paslier D."/>
            <person name="Muyzer G."/>
            <person name="Wagner M."/>
            <person name="van Loosdrecht M.C."/>
            <person name="Daims H."/>
        </authorList>
    </citation>
    <scope>NUCLEOTIDE SEQUENCE [LARGE SCALE GENOMIC DNA]</scope>
    <source>
        <strain evidence="7">none</strain>
    </source>
</reference>
<proteinExistence type="inferred from homology"/>
<protein>
    <submittedName>
        <fullName evidence="6">Putative DegT/DnrJ/EryC1/StrS aminotransferase protein family</fullName>
    </submittedName>
</protein>
<dbReference type="Pfam" id="PF01041">
    <property type="entry name" value="DegT_DnrJ_EryC1"/>
    <property type="match status" value="1"/>
</dbReference>
<dbReference type="GO" id="GO:0000271">
    <property type="term" value="P:polysaccharide biosynthetic process"/>
    <property type="evidence" value="ECO:0007669"/>
    <property type="project" value="TreeGrafter"/>
</dbReference>
<keyword evidence="7" id="KW-1185">Reference proteome</keyword>
<dbReference type="InterPro" id="IPR000653">
    <property type="entry name" value="DegT/StrS_aminotransferase"/>
</dbReference>
<evidence type="ECO:0000313" key="7">
    <source>
        <dbReference type="Proteomes" id="UP000004221"/>
    </source>
</evidence>
<keyword evidence="6" id="KW-0032">Aminotransferase</keyword>
<dbReference type="Gene3D" id="3.90.1150.10">
    <property type="entry name" value="Aspartate Aminotransferase, domain 1"/>
    <property type="match status" value="1"/>
</dbReference>
<dbReference type="InterPro" id="IPR015422">
    <property type="entry name" value="PyrdxlP-dep_Trfase_small"/>
</dbReference>
<sequence>MTQPIPFVDLRSQYAAIQDEVAGVIQGVLDSCTFIGGESLAAFEQEFATFCQTEFAVGVASGTDALHLTLRALGVGAGDEVITVANTFIATGAAIEMVGARPVFVDIDPNFFTIDPALIESAITARTRAIIPVHLFGQPADMEPILEIARRYNLSVIEDAAQAHGAEYKGRRAGSIGHAGCFSFYPGKNLGAYGDGGAITTSDPKLVRRLHRLRDHGRSTKYEHAIVGYNSRLDTLQAGILRVKLRHLDAWNRQRRQVAAWYRAHLRGSGLTIPAERPDSTHVYHLYVVATADRDRRQRRLAAMQIGTGIHYPVPLHLQPAFRHLGYREGDLPHAEAAAKRILSLPMFPELTWQQTAHIAESVRAPHYAEIPAD</sequence>
<dbReference type="InterPro" id="IPR015421">
    <property type="entry name" value="PyrdxlP-dep_Trfase_major"/>
</dbReference>
<evidence type="ECO:0000256" key="2">
    <source>
        <dbReference type="ARBA" id="ARBA00037999"/>
    </source>
</evidence>
<comment type="similarity">
    <text evidence="2 5">Belongs to the DegT/DnrJ/EryC1 family.</text>
</comment>
<keyword evidence="6" id="KW-0808">Transferase</keyword>
<dbReference type="Gene3D" id="3.40.640.10">
    <property type="entry name" value="Type I PLP-dependent aspartate aminotransferase-like (Major domain)"/>
    <property type="match status" value="1"/>
</dbReference>
<dbReference type="PANTHER" id="PTHR30244:SF36">
    <property type="entry name" value="3-OXO-GLUCOSE-6-PHOSPHATE:GLUTAMATE AMINOTRANSFERASE"/>
    <property type="match status" value="1"/>
</dbReference>
<dbReference type="Proteomes" id="UP000004221">
    <property type="component" value="Unassembled WGS sequence"/>
</dbReference>
<dbReference type="InterPro" id="IPR015424">
    <property type="entry name" value="PyrdxlP-dep_Trfase"/>
</dbReference>
<dbReference type="RefSeq" id="WP_008477348.1">
    <property type="nucleotide sequence ID" value="NZ_CAGS01000190.1"/>
</dbReference>
<keyword evidence="1 4" id="KW-0663">Pyridoxal phosphate</keyword>
<dbReference type="CDD" id="cd00616">
    <property type="entry name" value="AHBA_syn"/>
    <property type="match status" value="1"/>
</dbReference>
<dbReference type="PIRSF" id="PIRSF000390">
    <property type="entry name" value="PLP_StrS"/>
    <property type="match status" value="1"/>
</dbReference>